<dbReference type="Pfam" id="PF00535">
    <property type="entry name" value="Glycos_transf_2"/>
    <property type="match status" value="2"/>
</dbReference>
<dbReference type="Gene3D" id="3.90.550.10">
    <property type="entry name" value="Spore Coat Polysaccharide Biosynthesis Protein SpsA, Chain A"/>
    <property type="match status" value="2"/>
</dbReference>
<keyword evidence="3" id="KW-1185">Reference proteome</keyword>
<dbReference type="PANTHER" id="PTHR43179:SF7">
    <property type="entry name" value="RHAMNOSYLTRANSFERASE WBBL"/>
    <property type="match status" value="1"/>
</dbReference>
<organism evidence="2 3">
    <name type="scientific">Rhodanobacter glycinis</name>
    <dbReference type="NCBI Taxonomy" id="582702"/>
    <lineage>
        <taxon>Bacteria</taxon>
        <taxon>Pseudomonadati</taxon>
        <taxon>Pseudomonadota</taxon>
        <taxon>Gammaproteobacteria</taxon>
        <taxon>Lysobacterales</taxon>
        <taxon>Rhodanobacteraceae</taxon>
        <taxon>Rhodanobacter</taxon>
    </lineage>
</organism>
<dbReference type="Proteomes" id="UP000198725">
    <property type="component" value="Unassembled WGS sequence"/>
</dbReference>
<dbReference type="AlphaFoldDB" id="A0A1I4D5M5"/>
<dbReference type="CDD" id="cd04184">
    <property type="entry name" value="GT2_RfbC_Mx_like"/>
    <property type="match status" value="1"/>
</dbReference>
<dbReference type="SUPFAM" id="SSF52266">
    <property type="entry name" value="SGNH hydrolase"/>
    <property type="match status" value="1"/>
</dbReference>
<dbReference type="CDD" id="cd04186">
    <property type="entry name" value="GT_2_like_c"/>
    <property type="match status" value="1"/>
</dbReference>
<dbReference type="InterPro" id="IPR001173">
    <property type="entry name" value="Glyco_trans_2-like"/>
</dbReference>
<protein>
    <submittedName>
        <fullName evidence="2">Glycosyltransferase, GT2 family</fullName>
    </submittedName>
</protein>
<proteinExistence type="predicted"/>
<dbReference type="PANTHER" id="PTHR43179">
    <property type="entry name" value="RHAMNOSYLTRANSFERASE WBBL"/>
    <property type="match status" value="1"/>
</dbReference>
<name>A0A1I4D5M5_9GAMM</name>
<sequence length="1016" mass="114785">MKRLLRSVARRLRAYWPGVALSLRPLGEIEPVTGHQDTWRSLGTDPRFVCEGPGFPLKAGWYELSIELQASGDHRLEPVLYFDYGQGMHESWSLYLNFVRAGKSRHRGVVLLPDDVRQLRLDPAQAPCMFRARGLRLRRLGRAAAAWRMWRSVRGGVKASGGDVRALRADARRRLQGTSGQRRFGEWLHDRYVRRGSRETTYERWLQLYDPRRSEPRHADGPLVSILLPTYNTPEAWLRRCLDSVLAQTWSHWELCVADDASTEPQVRQVLQEYASRDERIRIVWRERNGHISAASNSALSLARGERVALLDHDDELHPAALATVMDAWRENPQWQMVYTDEDKIDDEGHRYEPYFKPDWNHDLLLGQNCVSHLGVYARDLLQAVGGFREGLEGSQDWDLALRCSECLAPGQIGHIPVVLYHWRAVEGSTARGVLQKSYAHEAGRRALREHLARCEEHAEVLDIDDMPGMFRIRRPLPDPMPRISIVIPTRDHVELLRQCVESILQHTTYTNYEIVLVDNQTSEPGALACLLEYSRHPRIRVLKHDRPFNYSAINNEAVATCESGLICLLNNDIEVITPGWLEELASHALRPQVGAVGAMLYYPNDTIQHAGVVTGVHGVAAHPYCGMPRGYPGLMARARLVQSMSAVTAACLMVRREVYADVGGLDDELQVAFNDVDFCLRLRERGYTNVWTPFAELYHHESASRGHEDTPEKKRRFASEVASVRRRWGGLLESDPAYSPNFTLIGAPFSLAFPPRKWPVAPMAPMTGDTGCRASNHSPVDAPGEVLCIGHSHLACVAQAARDTGFHLRALNFWEMPEAVEKLEGEPRLCKSVQEQLRRYKGPVFSLIGGGAYGVLGTLVHPRRFDFVLPEESQLPLDPAAELLPALAVRRVMESLLAEYLSLMAQVRELCSGPMFHIEPPPPSADSERMREGVIWAMFPGMLHEISPAALRYKLWRMHSHIVAEWCEKADVHFVPRPSEVVDAHGFLQDDYYGDGAHANPAYGERVLAQMRSLA</sequence>
<dbReference type="InterPro" id="IPR029044">
    <property type="entry name" value="Nucleotide-diphossugar_trans"/>
</dbReference>
<dbReference type="SUPFAM" id="SSF53448">
    <property type="entry name" value="Nucleotide-diphospho-sugar transferases"/>
    <property type="match status" value="2"/>
</dbReference>
<evidence type="ECO:0000259" key="1">
    <source>
        <dbReference type="Pfam" id="PF00535"/>
    </source>
</evidence>
<reference evidence="3" key="1">
    <citation type="submission" date="2016-10" db="EMBL/GenBank/DDBJ databases">
        <authorList>
            <person name="Varghese N."/>
            <person name="Submissions S."/>
        </authorList>
    </citation>
    <scope>NUCLEOTIDE SEQUENCE [LARGE SCALE GENOMIC DNA]</scope>
    <source>
        <strain evidence="3">MO64</strain>
    </source>
</reference>
<feature type="domain" description="Glycosyltransferase 2-like" evidence="1">
    <location>
        <begin position="225"/>
        <end position="384"/>
    </location>
</feature>
<dbReference type="GO" id="GO:0016740">
    <property type="term" value="F:transferase activity"/>
    <property type="evidence" value="ECO:0007669"/>
    <property type="project" value="UniProtKB-KW"/>
</dbReference>
<dbReference type="EMBL" id="FOSR01000008">
    <property type="protein sequence ID" value="SFK88099.1"/>
    <property type="molecule type" value="Genomic_DNA"/>
</dbReference>
<evidence type="ECO:0000313" key="3">
    <source>
        <dbReference type="Proteomes" id="UP000198725"/>
    </source>
</evidence>
<accession>A0A1I4D5M5</accession>
<feature type="domain" description="Glycosyltransferase 2-like" evidence="1">
    <location>
        <begin position="485"/>
        <end position="661"/>
    </location>
</feature>
<evidence type="ECO:0000313" key="2">
    <source>
        <dbReference type="EMBL" id="SFK88099.1"/>
    </source>
</evidence>
<gene>
    <name evidence="2" type="ORF">SAMN05192579_10865</name>
</gene>
<keyword evidence="2" id="KW-0808">Transferase</keyword>